<dbReference type="GO" id="GO:0003677">
    <property type="term" value="F:DNA binding"/>
    <property type="evidence" value="ECO:0007669"/>
    <property type="project" value="TreeGrafter"/>
</dbReference>
<proteinExistence type="inferred from homology"/>
<dbReference type="PANTHER" id="PTHR18964:SF149">
    <property type="entry name" value="BIFUNCTIONAL UDP-N-ACETYLGLUCOSAMINE 2-EPIMERASE_N-ACETYLMANNOSAMINE KINASE"/>
    <property type="match status" value="1"/>
</dbReference>
<evidence type="ECO:0000256" key="1">
    <source>
        <dbReference type="ARBA" id="ARBA00006479"/>
    </source>
</evidence>
<dbReference type="EMBL" id="JRUQ01000055">
    <property type="protein sequence ID" value="KGT89543.1"/>
    <property type="molecule type" value="Genomic_DNA"/>
</dbReference>
<dbReference type="SUPFAM" id="SSF46785">
    <property type="entry name" value="Winged helix' DNA-binding domain"/>
    <property type="match status" value="1"/>
</dbReference>
<protein>
    <recommendedName>
        <fullName evidence="4">ROK family transcriptional regulator</fullName>
    </recommendedName>
</protein>
<dbReference type="Proteomes" id="UP000030351">
    <property type="component" value="Unassembled WGS sequence"/>
</dbReference>
<sequence length="389" mass="43738">MLSSGLNNQQIRHLNKQLFMRQMWRHKRLSKSQMARLTGLSTPAAGKILQELVDEGRLWHSSQNLSNRGQNSGSFQLPESGDWTLCMNITPTRIECLIADARLIPQGEYQHRAIAIARPEQLLDEIEALWQQQRRRWPDRTINLALAVHGQVDPVTGVSQHMPQAAWKKPVELKYLLEERLGVQVRVDNDCVMLALAEKWLNSGHQADFCVINVDYGIGSSFVINGLIYRGSLYGSGQIGHTILDPNGAPCSCGRHGCLETVASLSALKQQARLHTQNHATPGTAQLLREWHAGEPWIQDWVEQSAKAIGMSLYNFLNILNINQIWLYGRSCAFGESWRKTLVQQIAFNPFDQQDSPKIKATHIQFGQLDRASQILGIGYLYVEGEGSA</sequence>
<dbReference type="AlphaFoldDB" id="A0A0A3ZV97"/>
<dbReference type="Gene3D" id="3.30.420.40">
    <property type="match status" value="2"/>
</dbReference>
<dbReference type="GO" id="GO:0006351">
    <property type="term" value="P:DNA-templated transcription"/>
    <property type="evidence" value="ECO:0007669"/>
    <property type="project" value="TreeGrafter"/>
</dbReference>
<name>A0A0A3ZV97_9GAMM</name>
<accession>A0A0A3ZV97</accession>
<dbReference type="SUPFAM" id="SSF53067">
    <property type="entry name" value="Actin-like ATPase domain"/>
    <property type="match status" value="1"/>
</dbReference>
<gene>
    <name evidence="2" type="ORF">NG99_19655</name>
</gene>
<keyword evidence="3" id="KW-1185">Reference proteome</keyword>
<dbReference type="Gene3D" id="1.10.10.10">
    <property type="entry name" value="Winged helix-like DNA-binding domain superfamily/Winged helix DNA-binding domain"/>
    <property type="match status" value="1"/>
</dbReference>
<comment type="caution">
    <text evidence="2">The sequence shown here is derived from an EMBL/GenBank/DDBJ whole genome shotgun (WGS) entry which is preliminary data.</text>
</comment>
<organism evidence="2 3">
    <name type="scientific">Erwinia typographi</name>
    <dbReference type="NCBI Taxonomy" id="371042"/>
    <lineage>
        <taxon>Bacteria</taxon>
        <taxon>Pseudomonadati</taxon>
        <taxon>Pseudomonadota</taxon>
        <taxon>Gammaproteobacteria</taxon>
        <taxon>Enterobacterales</taxon>
        <taxon>Erwiniaceae</taxon>
        <taxon>Erwinia</taxon>
    </lineage>
</organism>
<dbReference type="RefSeq" id="WP_034896649.1">
    <property type="nucleotide sequence ID" value="NZ_JRUQ01000055.1"/>
</dbReference>
<dbReference type="PANTHER" id="PTHR18964">
    <property type="entry name" value="ROK (REPRESSOR, ORF, KINASE) FAMILY"/>
    <property type="match status" value="1"/>
</dbReference>
<dbReference type="InterPro" id="IPR036390">
    <property type="entry name" value="WH_DNA-bd_sf"/>
</dbReference>
<dbReference type="Pfam" id="PF00480">
    <property type="entry name" value="ROK"/>
    <property type="match status" value="1"/>
</dbReference>
<comment type="similarity">
    <text evidence="1">Belongs to the ROK (NagC/XylR) family.</text>
</comment>
<dbReference type="eggNOG" id="COG1940">
    <property type="taxonomic scope" value="Bacteria"/>
</dbReference>
<evidence type="ECO:0000313" key="2">
    <source>
        <dbReference type="EMBL" id="KGT89543.1"/>
    </source>
</evidence>
<evidence type="ECO:0008006" key="4">
    <source>
        <dbReference type="Google" id="ProtNLM"/>
    </source>
</evidence>
<reference evidence="2 3" key="1">
    <citation type="submission" date="2014-10" db="EMBL/GenBank/DDBJ databases">
        <title>Genome sequence of Erwinia typographi M043b.</title>
        <authorList>
            <person name="Chan K.-G."/>
            <person name="Tan W.-S."/>
        </authorList>
    </citation>
    <scope>NUCLEOTIDE SEQUENCE [LARGE SCALE GENOMIC DNA]</scope>
    <source>
        <strain evidence="2 3">M043b</strain>
    </source>
</reference>
<dbReference type="InterPro" id="IPR043129">
    <property type="entry name" value="ATPase_NBD"/>
</dbReference>
<evidence type="ECO:0000313" key="3">
    <source>
        <dbReference type="Proteomes" id="UP000030351"/>
    </source>
</evidence>
<dbReference type="OrthoDB" id="3189808at2"/>
<dbReference type="InterPro" id="IPR036388">
    <property type="entry name" value="WH-like_DNA-bd_sf"/>
</dbReference>
<dbReference type="InterPro" id="IPR000600">
    <property type="entry name" value="ROK"/>
</dbReference>
<dbReference type="STRING" id="371042.NG99_19655"/>